<organism evidence="2 3">
    <name type="scientific">Glonium stellatum</name>
    <dbReference type="NCBI Taxonomy" id="574774"/>
    <lineage>
        <taxon>Eukaryota</taxon>
        <taxon>Fungi</taxon>
        <taxon>Dikarya</taxon>
        <taxon>Ascomycota</taxon>
        <taxon>Pezizomycotina</taxon>
        <taxon>Dothideomycetes</taxon>
        <taxon>Pleosporomycetidae</taxon>
        <taxon>Gloniales</taxon>
        <taxon>Gloniaceae</taxon>
        <taxon>Glonium</taxon>
    </lineage>
</organism>
<gene>
    <name evidence="2" type="ORF">AOQ84DRAFT_160093</name>
</gene>
<feature type="compositionally biased region" description="Polar residues" evidence="1">
    <location>
        <begin position="264"/>
        <end position="276"/>
    </location>
</feature>
<keyword evidence="3" id="KW-1185">Reference proteome</keyword>
<protein>
    <submittedName>
        <fullName evidence="2">Uncharacterized protein</fullName>
    </submittedName>
</protein>
<accession>A0A8E2EQP6</accession>
<evidence type="ECO:0000256" key="1">
    <source>
        <dbReference type="SAM" id="MobiDB-lite"/>
    </source>
</evidence>
<evidence type="ECO:0000313" key="3">
    <source>
        <dbReference type="Proteomes" id="UP000250140"/>
    </source>
</evidence>
<dbReference type="EMBL" id="KV750801">
    <property type="protein sequence ID" value="OCL03132.1"/>
    <property type="molecule type" value="Genomic_DNA"/>
</dbReference>
<feature type="compositionally biased region" description="Low complexity" evidence="1">
    <location>
        <begin position="50"/>
        <end position="62"/>
    </location>
</feature>
<dbReference type="Proteomes" id="UP000250140">
    <property type="component" value="Unassembled WGS sequence"/>
</dbReference>
<feature type="region of interest" description="Disordered" evidence="1">
    <location>
        <begin position="1"/>
        <end position="239"/>
    </location>
</feature>
<feature type="compositionally biased region" description="Acidic residues" evidence="1">
    <location>
        <begin position="157"/>
        <end position="166"/>
    </location>
</feature>
<reference evidence="2 3" key="1">
    <citation type="journal article" date="2016" name="Nat. Commun.">
        <title>Ectomycorrhizal ecology is imprinted in the genome of the dominant symbiotic fungus Cenococcum geophilum.</title>
        <authorList>
            <consortium name="DOE Joint Genome Institute"/>
            <person name="Peter M."/>
            <person name="Kohler A."/>
            <person name="Ohm R.A."/>
            <person name="Kuo A."/>
            <person name="Krutzmann J."/>
            <person name="Morin E."/>
            <person name="Arend M."/>
            <person name="Barry K.W."/>
            <person name="Binder M."/>
            <person name="Choi C."/>
            <person name="Clum A."/>
            <person name="Copeland A."/>
            <person name="Grisel N."/>
            <person name="Haridas S."/>
            <person name="Kipfer T."/>
            <person name="LaButti K."/>
            <person name="Lindquist E."/>
            <person name="Lipzen A."/>
            <person name="Maire R."/>
            <person name="Meier B."/>
            <person name="Mihaltcheva S."/>
            <person name="Molinier V."/>
            <person name="Murat C."/>
            <person name="Poggeler S."/>
            <person name="Quandt C.A."/>
            <person name="Sperisen C."/>
            <person name="Tritt A."/>
            <person name="Tisserant E."/>
            <person name="Crous P.W."/>
            <person name="Henrissat B."/>
            <person name="Nehls U."/>
            <person name="Egli S."/>
            <person name="Spatafora J.W."/>
            <person name="Grigoriev I.V."/>
            <person name="Martin F.M."/>
        </authorList>
    </citation>
    <scope>NUCLEOTIDE SEQUENCE [LARGE SCALE GENOMIC DNA]</scope>
    <source>
        <strain evidence="2 3">CBS 207.34</strain>
    </source>
</reference>
<feature type="compositionally biased region" description="Basic residues" evidence="1">
    <location>
        <begin position="79"/>
        <end position="88"/>
    </location>
</feature>
<dbReference type="AlphaFoldDB" id="A0A8E2EQP6"/>
<name>A0A8E2EQP6_9PEZI</name>
<feature type="compositionally biased region" description="Low complexity" evidence="1">
    <location>
        <begin position="190"/>
        <end position="229"/>
    </location>
</feature>
<proteinExistence type="predicted"/>
<feature type="compositionally biased region" description="Polar residues" evidence="1">
    <location>
        <begin position="167"/>
        <end position="186"/>
    </location>
</feature>
<dbReference type="OrthoDB" id="5413188at2759"/>
<sequence length="433" mass="46351">MPASNSNQQRRLRDGGRGHVQRPGHTSSSVQPSLSHGQARRSDDSWIEVASQPSSSSLSSAADEIITTGLRVQHDSNAHRRRRSRGTTHLRMEIGNRTSSAGGSSQDEYEESESESDRVMTSSSEGFRPSIQQQESRRSTRHVYSAASSDTMSEKEGDYEEEDDENSTAVNYPRTTESRFTPQPNAFSHPPSSQAPRSQPARASYPQSRPSARPSSQRSPYQPQQHSPYNMISPSHQADHDAALRASLSTLLSCAAAARGLPKSGQTTTNQSNGTSARVDPTSLRMVPESVAMGEEPTAANQPSAASSRRVSNASTGADKYKRKAAISSNTRSSSKDRRAVKKARRTGPITDEISPTLLTWVVSAGVVVLVSAISFSAGYVVGREAGHAEVIGQLGSVGAEAGSCGKEAASEFGRAGLGLRRLRWTGTSGVRV</sequence>
<feature type="region of interest" description="Disordered" evidence="1">
    <location>
        <begin position="261"/>
        <end position="348"/>
    </location>
</feature>
<feature type="compositionally biased region" description="Low complexity" evidence="1">
    <location>
        <begin position="304"/>
        <end position="315"/>
    </location>
</feature>
<evidence type="ECO:0000313" key="2">
    <source>
        <dbReference type="EMBL" id="OCL03132.1"/>
    </source>
</evidence>
<feature type="compositionally biased region" description="Polar residues" evidence="1">
    <location>
        <begin position="119"/>
        <end position="134"/>
    </location>
</feature>
<feature type="compositionally biased region" description="Polar residues" evidence="1">
    <location>
        <begin position="24"/>
        <end position="36"/>
    </location>
</feature>